<evidence type="ECO:0000313" key="1">
    <source>
        <dbReference type="EMBL" id="GIY04605.1"/>
    </source>
</evidence>
<keyword evidence="2" id="KW-1185">Reference proteome</keyword>
<accession>A0AAV4Q577</accession>
<comment type="caution">
    <text evidence="1">The sequence shown here is derived from an EMBL/GenBank/DDBJ whole genome shotgun (WGS) entry which is preliminary data.</text>
</comment>
<gene>
    <name evidence="1" type="ORF">CDAR_595671</name>
</gene>
<organism evidence="1 2">
    <name type="scientific">Caerostris darwini</name>
    <dbReference type="NCBI Taxonomy" id="1538125"/>
    <lineage>
        <taxon>Eukaryota</taxon>
        <taxon>Metazoa</taxon>
        <taxon>Ecdysozoa</taxon>
        <taxon>Arthropoda</taxon>
        <taxon>Chelicerata</taxon>
        <taxon>Arachnida</taxon>
        <taxon>Araneae</taxon>
        <taxon>Araneomorphae</taxon>
        <taxon>Entelegynae</taxon>
        <taxon>Araneoidea</taxon>
        <taxon>Araneidae</taxon>
        <taxon>Caerostris</taxon>
    </lineage>
</organism>
<protein>
    <submittedName>
        <fullName evidence="1">Uncharacterized protein</fullName>
    </submittedName>
</protein>
<sequence>MKVKVCSFLSNRHAKSSVSNLDVEFFPVLFYSFPVRSSETRRHGSIDHFVANFGLQIACFYDKRDTPTTGHCCAGAGRIALKLMYHSRENIIMFIKGVFYVFFCRNVKGKSEVVSENKSCSEKSIIEKRF</sequence>
<evidence type="ECO:0000313" key="2">
    <source>
        <dbReference type="Proteomes" id="UP001054837"/>
    </source>
</evidence>
<name>A0AAV4Q577_9ARAC</name>
<dbReference type="Proteomes" id="UP001054837">
    <property type="component" value="Unassembled WGS sequence"/>
</dbReference>
<dbReference type="AlphaFoldDB" id="A0AAV4Q577"/>
<reference evidence="1 2" key="1">
    <citation type="submission" date="2021-06" db="EMBL/GenBank/DDBJ databases">
        <title>Caerostris darwini draft genome.</title>
        <authorList>
            <person name="Kono N."/>
            <person name="Arakawa K."/>
        </authorList>
    </citation>
    <scope>NUCLEOTIDE SEQUENCE [LARGE SCALE GENOMIC DNA]</scope>
</reference>
<proteinExistence type="predicted"/>
<dbReference type="EMBL" id="BPLQ01003956">
    <property type="protein sequence ID" value="GIY04605.1"/>
    <property type="molecule type" value="Genomic_DNA"/>
</dbReference>